<dbReference type="SUPFAM" id="SSF52309">
    <property type="entry name" value="N-(deoxy)ribosyltransferase-like"/>
    <property type="match status" value="1"/>
</dbReference>
<sequence length="130" mass="14752">MKKVYLAGLAKEYAGEWKERIIREVPGFEYHDWEIDSDQTSPDTFFPDDLKGIKAADILVANPGTTPCEGTWIEVGYFLANNTEKPGDTCDRLIIIWPKDRSDWSLEFVEKAGIIVESVDEAIEALKKLK</sequence>
<name>A0A419DAE8_9BACT</name>
<evidence type="ECO:0000313" key="2">
    <source>
        <dbReference type="Proteomes" id="UP000285655"/>
    </source>
</evidence>
<dbReference type="Gene3D" id="3.40.50.450">
    <property type="match status" value="1"/>
</dbReference>
<dbReference type="EMBL" id="QZJW01000055">
    <property type="protein sequence ID" value="RJO60119.1"/>
    <property type="molecule type" value="Genomic_DNA"/>
</dbReference>
<gene>
    <name evidence="1" type="ORF">C4544_07220</name>
</gene>
<comment type="caution">
    <text evidence="1">The sequence shown here is derived from an EMBL/GenBank/DDBJ whole genome shotgun (WGS) entry which is preliminary data.</text>
</comment>
<reference evidence="1 2" key="1">
    <citation type="journal article" date="2017" name="ISME J.">
        <title>Energy and carbon metabolisms in a deep terrestrial subsurface fluid microbial community.</title>
        <authorList>
            <person name="Momper L."/>
            <person name="Jungbluth S.P."/>
            <person name="Lee M.D."/>
            <person name="Amend J.P."/>
        </authorList>
    </citation>
    <scope>NUCLEOTIDE SEQUENCE [LARGE SCALE GENOMIC DNA]</scope>
    <source>
        <strain evidence="1">SURF_29</strain>
    </source>
</reference>
<organism evidence="1 2">
    <name type="scientific">candidate division WS5 bacterium</name>
    <dbReference type="NCBI Taxonomy" id="2093353"/>
    <lineage>
        <taxon>Bacteria</taxon>
        <taxon>candidate division WS5</taxon>
    </lineage>
</organism>
<evidence type="ECO:0000313" key="1">
    <source>
        <dbReference type="EMBL" id="RJO60119.1"/>
    </source>
</evidence>
<evidence type="ECO:0008006" key="3">
    <source>
        <dbReference type="Google" id="ProtNLM"/>
    </source>
</evidence>
<protein>
    <recommendedName>
        <fullName evidence="3">Nucleoside 2-deoxyribosyltransferase</fullName>
    </recommendedName>
</protein>
<accession>A0A419DAE8</accession>
<dbReference type="AlphaFoldDB" id="A0A419DAE8"/>
<dbReference type="Proteomes" id="UP000285655">
    <property type="component" value="Unassembled WGS sequence"/>
</dbReference>
<proteinExistence type="predicted"/>